<evidence type="ECO:0000259" key="1">
    <source>
        <dbReference type="PROSITE" id="PS50853"/>
    </source>
</evidence>
<protein>
    <submittedName>
        <fullName evidence="2">Fibronectin type III domain-containing protein</fullName>
    </submittedName>
</protein>
<dbReference type="PROSITE" id="PS50853">
    <property type="entry name" value="FN3"/>
    <property type="match status" value="1"/>
</dbReference>
<dbReference type="InterPro" id="IPR036116">
    <property type="entry name" value="FN3_sf"/>
</dbReference>
<dbReference type="PANTHER" id="PTHR46957">
    <property type="entry name" value="CYTOKINE RECEPTOR"/>
    <property type="match status" value="1"/>
</dbReference>
<reference evidence="2 3" key="1">
    <citation type="submission" date="2021-07" db="EMBL/GenBank/DDBJ databases">
        <title>Paenibacillus radiodurans sp. nov., isolated from the southeastern edge of Tengger Desert.</title>
        <authorList>
            <person name="Zhang G."/>
        </authorList>
    </citation>
    <scope>NUCLEOTIDE SEQUENCE [LARGE SCALE GENOMIC DNA]</scope>
    <source>
        <strain evidence="2 3">CCM 7311</strain>
    </source>
</reference>
<dbReference type="Gene3D" id="2.60.40.10">
    <property type="entry name" value="Immunoglobulins"/>
    <property type="match status" value="1"/>
</dbReference>
<dbReference type="EMBL" id="JAHZIK010000079">
    <property type="protein sequence ID" value="MBW7453482.1"/>
    <property type="molecule type" value="Genomic_DNA"/>
</dbReference>
<comment type="caution">
    <text evidence="2">The sequence shown here is derived from an EMBL/GenBank/DDBJ whole genome shotgun (WGS) entry which is preliminary data.</text>
</comment>
<dbReference type="InterPro" id="IPR050713">
    <property type="entry name" value="RTP_Phos/Ushers"/>
</dbReference>
<dbReference type="SUPFAM" id="SSF49265">
    <property type="entry name" value="Fibronectin type III"/>
    <property type="match status" value="1"/>
</dbReference>
<feature type="domain" description="Fibronectin type-III" evidence="1">
    <location>
        <begin position="286"/>
        <end position="373"/>
    </location>
</feature>
<keyword evidence="3" id="KW-1185">Reference proteome</keyword>
<sequence>MDVLPDNQSQALKANSTGKIKKTVPSFKTQSLPFNLSIPSDFAEGYSIGSEDARLKFIPVGAGSSIGQWNETAQTKVMYTNVWPSTNVELEATDWGIKESIILKDGNAPTRFTFEVIGQLDQELNGKKAILLPAWLKDATGKTLDVTQTLRTEKGKKFLDVSFDPASLSYPILIDPSVYEEEEDFENSFYSFPINLDPTKTVSNTDIYVTALLKIYDFHLTAGMIEISVPEIDDEYHASGGVNSLSLPDNNIVDFSFELGHRSRGLIYVIVTYFEDDLPDTTPPTTPTNLAVMDKSTTSVTLQWTASTDNEGVTGYDIYKGNERIGSSTTNTYTATGLTPNTAYTFSVKAKDAAGNTSSASNVITLTTSTLPVIIPSIPIHYVYDSYGRIDYIQLSSGRILDYQYNSSGNLIGVVVE</sequence>
<gene>
    <name evidence="2" type="ORF">K0U00_05455</name>
</gene>
<dbReference type="Proteomes" id="UP001519887">
    <property type="component" value="Unassembled WGS sequence"/>
</dbReference>
<evidence type="ECO:0000313" key="2">
    <source>
        <dbReference type="EMBL" id="MBW7453482.1"/>
    </source>
</evidence>
<accession>A0ABS7BY38</accession>
<dbReference type="CDD" id="cd00063">
    <property type="entry name" value="FN3"/>
    <property type="match status" value="1"/>
</dbReference>
<dbReference type="PRINTS" id="PR00014">
    <property type="entry name" value="FNTYPEIII"/>
</dbReference>
<dbReference type="InterPro" id="IPR013783">
    <property type="entry name" value="Ig-like_fold"/>
</dbReference>
<dbReference type="Pfam" id="PF00041">
    <property type="entry name" value="fn3"/>
    <property type="match status" value="1"/>
</dbReference>
<dbReference type="PANTHER" id="PTHR46957:SF3">
    <property type="entry name" value="CYTOKINE RECEPTOR"/>
    <property type="match status" value="1"/>
</dbReference>
<dbReference type="InterPro" id="IPR003961">
    <property type="entry name" value="FN3_dom"/>
</dbReference>
<evidence type="ECO:0000313" key="3">
    <source>
        <dbReference type="Proteomes" id="UP001519887"/>
    </source>
</evidence>
<proteinExistence type="predicted"/>
<organism evidence="2 3">
    <name type="scientific">Paenibacillus sepulcri</name>
    <dbReference type="NCBI Taxonomy" id="359917"/>
    <lineage>
        <taxon>Bacteria</taxon>
        <taxon>Bacillati</taxon>
        <taxon>Bacillota</taxon>
        <taxon>Bacilli</taxon>
        <taxon>Bacillales</taxon>
        <taxon>Paenibacillaceae</taxon>
        <taxon>Paenibacillus</taxon>
    </lineage>
</organism>
<dbReference type="SMART" id="SM00060">
    <property type="entry name" value="FN3"/>
    <property type="match status" value="1"/>
</dbReference>
<name>A0ABS7BY38_9BACL</name>